<organism evidence="1 2">
    <name type="scientific">Hoyosella rhizosphaerae</name>
    <dbReference type="NCBI Taxonomy" id="1755582"/>
    <lineage>
        <taxon>Bacteria</taxon>
        <taxon>Bacillati</taxon>
        <taxon>Actinomycetota</taxon>
        <taxon>Actinomycetes</taxon>
        <taxon>Mycobacteriales</taxon>
        <taxon>Hoyosellaceae</taxon>
        <taxon>Hoyosella</taxon>
    </lineage>
</organism>
<reference evidence="1" key="1">
    <citation type="journal article" date="2014" name="Int. J. Syst. Evol. Microbiol.">
        <title>Complete genome sequence of Corynebacterium casei LMG S-19264T (=DSM 44701T), isolated from a smear-ripened cheese.</title>
        <authorList>
            <consortium name="US DOE Joint Genome Institute (JGI-PGF)"/>
            <person name="Walter F."/>
            <person name="Albersmeier A."/>
            <person name="Kalinowski J."/>
            <person name="Ruckert C."/>
        </authorList>
    </citation>
    <scope>NUCLEOTIDE SEQUENCE</scope>
    <source>
        <strain evidence="1">CGMCC 1.15478</strain>
    </source>
</reference>
<dbReference type="AlphaFoldDB" id="A0A916U793"/>
<proteinExistence type="predicted"/>
<gene>
    <name evidence="1" type="ORF">GCM10011410_14610</name>
</gene>
<accession>A0A916U793</accession>
<comment type="caution">
    <text evidence="1">The sequence shown here is derived from an EMBL/GenBank/DDBJ whole genome shotgun (WGS) entry which is preliminary data.</text>
</comment>
<reference evidence="1" key="2">
    <citation type="submission" date="2020-09" db="EMBL/GenBank/DDBJ databases">
        <authorList>
            <person name="Sun Q."/>
            <person name="Zhou Y."/>
        </authorList>
    </citation>
    <scope>NUCLEOTIDE SEQUENCE</scope>
    <source>
        <strain evidence="1">CGMCC 1.15478</strain>
    </source>
</reference>
<dbReference type="Proteomes" id="UP000641514">
    <property type="component" value="Unassembled WGS sequence"/>
</dbReference>
<evidence type="ECO:0000313" key="1">
    <source>
        <dbReference type="EMBL" id="GGC63259.1"/>
    </source>
</evidence>
<keyword evidence="2" id="KW-1185">Reference proteome</keyword>
<name>A0A916U793_9ACTN</name>
<dbReference type="EMBL" id="BMJH01000001">
    <property type="protein sequence ID" value="GGC63259.1"/>
    <property type="molecule type" value="Genomic_DNA"/>
</dbReference>
<sequence>MTSKIIPSAIMNILLFFASYLDGAVSRSLTLRTLIVTLHQWITHPDDVVNIATLVPR</sequence>
<evidence type="ECO:0000313" key="2">
    <source>
        <dbReference type="Proteomes" id="UP000641514"/>
    </source>
</evidence>
<protein>
    <submittedName>
        <fullName evidence="1">Uncharacterized protein</fullName>
    </submittedName>
</protein>